<sequence>MFCVYFAILAIAVGGAKGGYAGSSASSGNELGQEEGPYGYGYSGSFSGAGPPPNFAFPIFDFSGFLGNYLQSLGRYHQEFLKKGGGTFSYSYSSASPTAAAKAKSSLIFKKNINRIQANTVGAAQGYGQPGGFSGGYGGSFGGGNGGAYGGSFAGPDEGSYSYPSAYDSGSGTYGGSFGGGSSRGAAASASFGPEGIQQTASVYPENPISPNINARFGGSTSGGPGFHSVFTSSSSHTSNSNGKPVTVQQATTTVNDNGKSYYLHCKKIRKNVQKGSVLYFIIFLNKT</sequence>
<keyword evidence="4" id="KW-1185">Reference proteome</keyword>
<evidence type="ECO:0000256" key="1">
    <source>
        <dbReference type="SAM" id="MobiDB-lite"/>
    </source>
</evidence>
<evidence type="ECO:0000256" key="2">
    <source>
        <dbReference type="SAM" id="SignalP"/>
    </source>
</evidence>
<comment type="caution">
    <text evidence="3">The sequence shown here is derived from an EMBL/GenBank/DDBJ whole genome shotgun (WGS) entry which is preliminary data.</text>
</comment>
<feature type="chain" id="PRO_5045089330" evidence="2">
    <location>
        <begin position="19"/>
        <end position="288"/>
    </location>
</feature>
<dbReference type="Proteomes" id="UP001162164">
    <property type="component" value="Unassembled WGS sequence"/>
</dbReference>
<feature type="signal peptide" evidence="2">
    <location>
        <begin position="1"/>
        <end position="18"/>
    </location>
</feature>
<organism evidence="3 4">
    <name type="scientific">Molorchus minor</name>
    <dbReference type="NCBI Taxonomy" id="1323400"/>
    <lineage>
        <taxon>Eukaryota</taxon>
        <taxon>Metazoa</taxon>
        <taxon>Ecdysozoa</taxon>
        <taxon>Arthropoda</taxon>
        <taxon>Hexapoda</taxon>
        <taxon>Insecta</taxon>
        <taxon>Pterygota</taxon>
        <taxon>Neoptera</taxon>
        <taxon>Endopterygota</taxon>
        <taxon>Coleoptera</taxon>
        <taxon>Polyphaga</taxon>
        <taxon>Cucujiformia</taxon>
        <taxon>Chrysomeloidea</taxon>
        <taxon>Cerambycidae</taxon>
        <taxon>Lamiinae</taxon>
        <taxon>Monochamini</taxon>
        <taxon>Molorchus</taxon>
    </lineage>
</organism>
<gene>
    <name evidence="3" type="ORF">NQ317_009770</name>
</gene>
<protein>
    <submittedName>
        <fullName evidence="3">Uncharacterized protein</fullName>
    </submittedName>
</protein>
<accession>A0ABQ9K0Y7</accession>
<dbReference type="EMBL" id="JAPWTJ010000042">
    <property type="protein sequence ID" value="KAJ8984286.1"/>
    <property type="molecule type" value="Genomic_DNA"/>
</dbReference>
<evidence type="ECO:0000313" key="4">
    <source>
        <dbReference type="Proteomes" id="UP001162164"/>
    </source>
</evidence>
<reference evidence="3" key="1">
    <citation type="journal article" date="2023" name="Insect Mol. Biol.">
        <title>Genome sequencing provides insights into the evolution of gene families encoding plant cell wall-degrading enzymes in longhorned beetles.</title>
        <authorList>
            <person name="Shin N.R."/>
            <person name="Okamura Y."/>
            <person name="Kirsch R."/>
            <person name="Pauchet Y."/>
        </authorList>
    </citation>
    <scope>NUCLEOTIDE SEQUENCE</scope>
    <source>
        <strain evidence="3">MMC_N1</strain>
    </source>
</reference>
<name>A0ABQ9K0Y7_9CUCU</name>
<feature type="compositionally biased region" description="Low complexity" evidence="1">
    <location>
        <begin position="228"/>
        <end position="242"/>
    </location>
</feature>
<keyword evidence="2" id="KW-0732">Signal</keyword>
<feature type="region of interest" description="Disordered" evidence="1">
    <location>
        <begin position="228"/>
        <end position="247"/>
    </location>
</feature>
<evidence type="ECO:0000313" key="3">
    <source>
        <dbReference type="EMBL" id="KAJ8984286.1"/>
    </source>
</evidence>
<proteinExistence type="predicted"/>